<dbReference type="InterPro" id="IPR016024">
    <property type="entry name" value="ARM-type_fold"/>
</dbReference>
<dbReference type="GO" id="GO:0016829">
    <property type="term" value="F:lyase activity"/>
    <property type="evidence" value="ECO:0007669"/>
    <property type="project" value="UniProtKB-KW"/>
</dbReference>
<evidence type="ECO:0000256" key="1">
    <source>
        <dbReference type="ARBA" id="ARBA00022549"/>
    </source>
</evidence>
<dbReference type="RefSeq" id="WP_413276556.1">
    <property type="nucleotide sequence ID" value="NZ_JBHFNT010000053.1"/>
</dbReference>
<dbReference type="Proteomes" id="UP001576780">
    <property type="component" value="Unassembled WGS sequence"/>
</dbReference>
<feature type="region of interest" description="Disordered" evidence="3">
    <location>
        <begin position="237"/>
        <end position="279"/>
    </location>
</feature>
<keyword evidence="2" id="KW-0605">Phycobilisome</keyword>
<dbReference type="SUPFAM" id="SSF48371">
    <property type="entry name" value="ARM repeat"/>
    <property type="match status" value="1"/>
</dbReference>
<comment type="caution">
    <text evidence="4">The sequence shown here is derived from an EMBL/GenBank/DDBJ whole genome shotgun (WGS) entry which is preliminary data.</text>
</comment>
<name>A0ABV4WGA5_9CYAN</name>
<proteinExistence type="predicted"/>
<feature type="compositionally biased region" description="Basic residues" evidence="3">
    <location>
        <begin position="261"/>
        <end position="279"/>
    </location>
</feature>
<reference evidence="4 5" key="1">
    <citation type="submission" date="2024-09" db="EMBL/GenBank/DDBJ databases">
        <title>Floridaenema gen nov. (Aerosakkonemataceae, Aerosakkonematales ord. nov., Cyanobacteria) from benthic tropical and subtropical fresh waters, with the description of four new species.</title>
        <authorList>
            <person name="Moretto J.A."/>
            <person name="Berthold D.E."/>
            <person name="Lefler F.W."/>
            <person name="Huang I.-S."/>
            <person name="Laughinghouse H. IV."/>
        </authorList>
    </citation>
    <scope>NUCLEOTIDE SEQUENCE [LARGE SCALE GENOMIC DNA]</scope>
    <source>
        <strain evidence="4 5">BLCC-F167</strain>
    </source>
</reference>
<protein>
    <submittedName>
        <fullName evidence="4">PBS lyase</fullName>
    </submittedName>
</protein>
<organism evidence="4 5">
    <name type="scientific">Floridaenema evergladense BLCC-F167</name>
    <dbReference type="NCBI Taxonomy" id="3153639"/>
    <lineage>
        <taxon>Bacteria</taxon>
        <taxon>Bacillati</taxon>
        <taxon>Cyanobacteriota</taxon>
        <taxon>Cyanophyceae</taxon>
        <taxon>Oscillatoriophycideae</taxon>
        <taxon>Aerosakkonematales</taxon>
        <taxon>Aerosakkonemataceae</taxon>
        <taxon>Floridanema</taxon>
        <taxon>Floridanema evergladense</taxon>
    </lineage>
</organism>
<dbReference type="Gene3D" id="1.25.10.10">
    <property type="entry name" value="Leucine-rich Repeat Variant"/>
    <property type="match status" value="1"/>
</dbReference>
<evidence type="ECO:0000256" key="3">
    <source>
        <dbReference type="SAM" id="MobiDB-lite"/>
    </source>
</evidence>
<evidence type="ECO:0000313" key="4">
    <source>
        <dbReference type="EMBL" id="MFB2834111.1"/>
    </source>
</evidence>
<accession>A0ABV4WGA5</accession>
<gene>
    <name evidence="4" type="ORF">ACE1CA_06215</name>
</gene>
<dbReference type="InterPro" id="IPR011989">
    <property type="entry name" value="ARM-like"/>
</dbReference>
<dbReference type="EMBL" id="JBHFNT010000053">
    <property type="protein sequence ID" value="MFB2834111.1"/>
    <property type="molecule type" value="Genomic_DNA"/>
</dbReference>
<evidence type="ECO:0000313" key="5">
    <source>
        <dbReference type="Proteomes" id="UP001576780"/>
    </source>
</evidence>
<evidence type="ECO:0000256" key="2">
    <source>
        <dbReference type="ARBA" id="ARBA00022738"/>
    </source>
</evidence>
<keyword evidence="1" id="KW-0042">Antenna complex</keyword>
<keyword evidence="4" id="KW-0456">Lyase</keyword>
<sequence length="279" mass="32072">MQERDYPSTLDKLINYGNCREMDGKNWPNYPEELGITSEFIPELIRLATDETFDEADSDSLEIWAPVHAWRTLGQLHAEEAIEPLLKLFEYRDNDWMVDELPIVYSMIGPKAIPALSDYLANVENEMFARTSAMDCLEKIAQVHPEHYSECVNILTQQLEKFNENDIELNAFLVSALVNLKAVESASTIERALMSECVEEFISGDWEDVQIELGLKSEREVPRKTFNFIPTSEIDKQKKGMASMLGMPLEKSPRRPANLKAKAKRKQAQKSRKKNRKKK</sequence>
<keyword evidence="5" id="KW-1185">Reference proteome</keyword>